<dbReference type="STRING" id="1045774.SAMN05421872_102332"/>
<gene>
    <name evidence="1" type="ORF">SAMN05421872_102332</name>
</gene>
<dbReference type="EMBL" id="FMZM01000002">
    <property type="protein sequence ID" value="SDC45624.1"/>
    <property type="molecule type" value="Genomic_DNA"/>
</dbReference>
<dbReference type="Proteomes" id="UP000199034">
    <property type="component" value="Unassembled WGS sequence"/>
</dbReference>
<dbReference type="RefSeq" id="WP_090851705.1">
    <property type="nucleotide sequence ID" value="NZ_FMZM01000002.1"/>
</dbReference>
<accession>A0A1G6LR87</accession>
<dbReference type="OrthoDB" id="3831289at2"/>
<proteinExistence type="predicted"/>
<evidence type="ECO:0000313" key="2">
    <source>
        <dbReference type="Proteomes" id="UP000199034"/>
    </source>
</evidence>
<reference evidence="1 2" key="1">
    <citation type="submission" date="2016-10" db="EMBL/GenBank/DDBJ databases">
        <authorList>
            <person name="de Groot N.N."/>
        </authorList>
    </citation>
    <scope>NUCLEOTIDE SEQUENCE [LARGE SCALE GENOMIC DNA]</scope>
    <source>
        <strain evidence="1 2">CGMCC 4.6858</strain>
    </source>
</reference>
<protein>
    <submittedName>
        <fullName evidence="1">Uncharacterized protein</fullName>
    </submittedName>
</protein>
<keyword evidence="2" id="KW-1185">Reference proteome</keyword>
<name>A0A1G6LR87_9ACTN</name>
<sequence>MITTSTATTCRWVGDDQPRMLRSHHRDCNTSGCPGCEACPERHCQVCGHEHVTVDGRGTDETCASCIGTTRTDIARIGDLSMIMTAAATERGVNSLAALHAGPAANYDAQRHVHRSMVTGKLCRCQRVRSRQCPATLPPASGPSCAPDDDGKPCKHQSCDRVRGQLCPDVIAWHEDVRDELHPLWVLGMWDFAVRDHLDQLLDTVGERIDIATAAAYLDGHLSRLAHDQAFDFGQLAREVGQCRGHLEEVLAVAPYDETGAPCPACGKGHLVKSYGATEDDDRWTCPMCAQWWTEHDYRAKVAGVYVTVAPALTASQIRETYRVPEGSTRGWAAKGLVTKRGKDGSGRLLYDVADVLQQRERRSLASSAV</sequence>
<organism evidence="1 2">
    <name type="scientific">Nocardioides lianchengensis</name>
    <dbReference type="NCBI Taxonomy" id="1045774"/>
    <lineage>
        <taxon>Bacteria</taxon>
        <taxon>Bacillati</taxon>
        <taxon>Actinomycetota</taxon>
        <taxon>Actinomycetes</taxon>
        <taxon>Propionibacteriales</taxon>
        <taxon>Nocardioidaceae</taxon>
        <taxon>Nocardioides</taxon>
    </lineage>
</organism>
<dbReference type="AlphaFoldDB" id="A0A1G6LR87"/>
<evidence type="ECO:0000313" key="1">
    <source>
        <dbReference type="EMBL" id="SDC45624.1"/>
    </source>
</evidence>